<reference evidence="1" key="1">
    <citation type="submission" date="2013-10" db="EMBL/GenBank/DDBJ databases">
        <title>Genomic analysis of the causative agents of coccidiosis in chickens.</title>
        <authorList>
            <person name="Reid A.J."/>
            <person name="Blake D."/>
            <person name="Billington K."/>
            <person name="Browne H."/>
            <person name="Dunn M."/>
            <person name="Hung S."/>
            <person name="Kawahara F."/>
            <person name="Miranda-Saavedra D."/>
            <person name="Mourier T."/>
            <person name="Nagra H."/>
            <person name="Otto T.D."/>
            <person name="Rawlings N."/>
            <person name="Sanchez A."/>
            <person name="Sanders M."/>
            <person name="Subramaniam C."/>
            <person name="Tay Y."/>
            <person name="Dear P."/>
            <person name="Doerig C."/>
            <person name="Gruber A."/>
            <person name="Parkinson J."/>
            <person name="Shirley M."/>
            <person name="Wan K.L."/>
            <person name="Berriman M."/>
            <person name="Tomley F."/>
            <person name="Pain A."/>
        </authorList>
    </citation>
    <scope>NUCLEOTIDE SEQUENCE [LARGE SCALE GENOMIC DNA]</scope>
    <source>
        <strain evidence="1">Houghton</strain>
    </source>
</reference>
<keyword evidence="2" id="KW-1185">Reference proteome</keyword>
<name>U6KI13_9EIME</name>
<accession>U6KI13</accession>
<proteinExistence type="predicted"/>
<evidence type="ECO:0000313" key="1">
    <source>
        <dbReference type="EMBL" id="CDJ35108.1"/>
    </source>
</evidence>
<sequence length="152" mass="16340">MIGVRCFCVPPSHFSSTPKHTRGVFEYVPRSTLLRIPPSHFSSIPKQTRGVFEYVPSSTLLGSGGGQDVPRQEGVLRSAVALLRYLIGASARRRSTKHSSAFAFAGVYLIDGVGASTTVSLWTRLCGLLIGDGCLHARTVAALGKKAFYEAQ</sequence>
<reference evidence="1" key="2">
    <citation type="submission" date="2013-10" db="EMBL/GenBank/DDBJ databases">
        <authorList>
            <person name="Aslett M."/>
        </authorList>
    </citation>
    <scope>NUCLEOTIDE SEQUENCE [LARGE SCALE GENOMIC DNA]</scope>
    <source>
        <strain evidence="1">Houghton</strain>
    </source>
</reference>
<organism evidence="1 2">
    <name type="scientific">Eimeria mitis</name>
    <dbReference type="NCBI Taxonomy" id="44415"/>
    <lineage>
        <taxon>Eukaryota</taxon>
        <taxon>Sar</taxon>
        <taxon>Alveolata</taxon>
        <taxon>Apicomplexa</taxon>
        <taxon>Conoidasida</taxon>
        <taxon>Coccidia</taxon>
        <taxon>Eucoccidiorida</taxon>
        <taxon>Eimeriorina</taxon>
        <taxon>Eimeriidae</taxon>
        <taxon>Eimeria</taxon>
    </lineage>
</organism>
<protein>
    <submittedName>
        <fullName evidence="1">Uncharacterized protein</fullName>
    </submittedName>
</protein>
<evidence type="ECO:0000313" key="2">
    <source>
        <dbReference type="Proteomes" id="UP000030744"/>
    </source>
</evidence>
<gene>
    <name evidence="1" type="ORF">EMH_0023890</name>
</gene>
<dbReference type="Proteomes" id="UP000030744">
    <property type="component" value="Unassembled WGS sequence"/>
</dbReference>
<dbReference type="EMBL" id="HG687754">
    <property type="protein sequence ID" value="CDJ35108.1"/>
    <property type="molecule type" value="Genomic_DNA"/>
</dbReference>
<dbReference type="RefSeq" id="XP_013357670.1">
    <property type="nucleotide sequence ID" value="XM_013502216.1"/>
</dbReference>
<dbReference type="AlphaFoldDB" id="U6KI13"/>
<dbReference type="GeneID" id="25377265"/>
<dbReference type="VEuPathDB" id="ToxoDB:EMH_0023890"/>